<gene>
    <name evidence="7" type="ORF">BT63DRAFT_375559</name>
</gene>
<evidence type="ECO:0000256" key="4">
    <source>
        <dbReference type="SAM" id="MobiDB-lite"/>
    </source>
</evidence>
<dbReference type="SUPFAM" id="SSF49764">
    <property type="entry name" value="HSP20-like chaperones"/>
    <property type="match status" value="1"/>
</dbReference>
<dbReference type="InterPro" id="IPR007052">
    <property type="entry name" value="CS_dom"/>
</dbReference>
<keyword evidence="8" id="KW-1185">Reference proteome</keyword>
<dbReference type="InterPro" id="IPR007051">
    <property type="entry name" value="CHORD_dom"/>
</dbReference>
<feature type="compositionally biased region" description="Pro residues" evidence="4">
    <location>
        <begin position="93"/>
        <end position="110"/>
    </location>
</feature>
<dbReference type="CDD" id="cd06466">
    <property type="entry name" value="p23_CS_SGT1_like"/>
    <property type="match status" value="1"/>
</dbReference>
<dbReference type="EMBL" id="MU004237">
    <property type="protein sequence ID" value="KAF2667707.1"/>
    <property type="molecule type" value="Genomic_DNA"/>
</dbReference>
<feature type="domain" description="CS" evidence="5">
    <location>
        <begin position="205"/>
        <end position="295"/>
    </location>
</feature>
<evidence type="ECO:0000313" key="7">
    <source>
        <dbReference type="EMBL" id="KAF2667707.1"/>
    </source>
</evidence>
<evidence type="ECO:0000256" key="1">
    <source>
        <dbReference type="ARBA" id="ARBA00022723"/>
    </source>
</evidence>
<evidence type="ECO:0000256" key="2">
    <source>
        <dbReference type="ARBA" id="ARBA00022737"/>
    </source>
</evidence>
<accession>A0A6A6U8E4</accession>
<dbReference type="Pfam" id="PF04968">
    <property type="entry name" value="CHORD"/>
    <property type="match status" value="2"/>
</dbReference>
<dbReference type="Gene3D" id="2.60.40.790">
    <property type="match status" value="1"/>
</dbReference>
<evidence type="ECO:0000259" key="5">
    <source>
        <dbReference type="PROSITE" id="PS51203"/>
    </source>
</evidence>
<feature type="region of interest" description="Disordered" evidence="4">
    <location>
        <begin position="138"/>
        <end position="162"/>
    </location>
</feature>
<feature type="domain" description="CHORD" evidence="6">
    <location>
        <begin position="130"/>
        <end position="191"/>
    </location>
</feature>
<dbReference type="PANTHER" id="PTHR46983:SF3">
    <property type="entry name" value="CHPADIPLOID STATE MAINTENANCE PROTEIN CHPA"/>
    <property type="match status" value="1"/>
</dbReference>
<name>A0A6A6U8E4_9PEZI</name>
<keyword evidence="2" id="KW-0677">Repeat</keyword>
<evidence type="ECO:0000259" key="6">
    <source>
        <dbReference type="PROSITE" id="PS51401"/>
    </source>
</evidence>
<dbReference type="Proteomes" id="UP000799302">
    <property type="component" value="Unassembled WGS sequence"/>
</dbReference>
<dbReference type="GO" id="GO:0046872">
    <property type="term" value="F:metal ion binding"/>
    <property type="evidence" value="ECO:0007669"/>
    <property type="project" value="UniProtKB-KW"/>
</dbReference>
<dbReference type="InterPro" id="IPR039790">
    <property type="entry name" value="CHRD1"/>
</dbReference>
<dbReference type="PANTHER" id="PTHR46983">
    <property type="entry name" value="CYSTEINE AND HISTIDINE-RICH DOMAIN-CONTAINING PROTEIN 1"/>
    <property type="match status" value="1"/>
</dbReference>
<dbReference type="PROSITE" id="PS51401">
    <property type="entry name" value="CHORD"/>
    <property type="match status" value="2"/>
</dbReference>
<dbReference type="OrthoDB" id="1898560at2759"/>
<protein>
    <submittedName>
        <fullName evidence="7">Diploid state maintenance protein chpA</fullName>
    </submittedName>
</protein>
<dbReference type="AlphaFoldDB" id="A0A6A6U8E4"/>
<dbReference type="PROSITE" id="PS51203">
    <property type="entry name" value="CS"/>
    <property type="match status" value="1"/>
</dbReference>
<keyword evidence="1" id="KW-0479">Metal-binding</keyword>
<sequence>MAQKCVHKGCGKTFTDPKEPCVYHSGPPIFHEGQKGWSCCKPRVLTFDEFLSIPPCTTGEHSTIDDTPPPLAKDIQTNEPEPPKTLPSQPSVPRIPNPPSAAPTSTPAPAPALESESDDPELSISQGATCRRRACGKTYDSSKNRDDEQCVHHPGSPVFHEGSKGWSCCKRRVLEFDEFMKIEGCKTKAKHLFVGKTKKPLVEKLDTVRCDFYQTVSSVIASVYLKNIDKEKSIVKFKSASEVDLDLHTSDSKEYTTTFSLFGTIIPDKSTFKILGTKLELNLAKADGIGWPVLRSTDPHTGEIIQSGRAGRA</sequence>
<evidence type="ECO:0000313" key="8">
    <source>
        <dbReference type="Proteomes" id="UP000799302"/>
    </source>
</evidence>
<keyword evidence="3" id="KW-0862">Zinc</keyword>
<organism evidence="7 8">
    <name type="scientific">Microthyrium microscopicum</name>
    <dbReference type="NCBI Taxonomy" id="703497"/>
    <lineage>
        <taxon>Eukaryota</taxon>
        <taxon>Fungi</taxon>
        <taxon>Dikarya</taxon>
        <taxon>Ascomycota</taxon>
        <taxon>Pezizomycotina</taxon>
        <taxon>Dothideomycetes</taxon>
        <taxon>Dothideomycetes incertae sedis</taxon>
        <taxon>Microthyriales</taxon>
        <taxon>Microthyriaceae</taxon>
        <taxon>Microthyrium</taxon>
    </lineage>
</organism>
<dbReference type="Gene3D" id="4.10.1130.20">
    <property type="match status" value="2"/>
</dbReference>
<feature type="domain" description="CHORD" evidence="6">
    <location>
        <begin position="5"/>
        <end position="61"/>
    </location>
</feature>
<dbReference type="Pfam" id="PF04969">
    <property type="entry name" value="CS"/>
    <property type="match status" value="1"/>
</dbReference>
<proteinExistence type="predicted"/>
<feature type="region of interest" description="Disordered" evidence="4">
    <location>
        <begin position="58"/>
        <end position="124"/>
    </location>
</feature>
<dbReference type="InterPro" id="IPR008978">
    <property type="entry name" value="HSP20-like_chaperone"/>
</dbReference>
<evidence type="ECO:0000256" key="3">
    <source>
        <dbReference type="ARBA" id="ARBA00022833"/>
    </source>
</evidence>
<feature type="compositionally biased region" description="Basic and acidic residues" evidence="4">
    <location>
        <begin position="140"/>
        <end position="151"/>
    </location>
</feature>
<reference evidence="7" key="1">
    <citation type="journal article" date="2020" name="Stud. Mycol.">
        <title>101 Dothideomycetes genomes: a test case for predicting lifestyles and emergence of pathogens.</title>
        <authorList>
            <person name="Haridas S."/>
            <person name="Albert R."/>
            <person name="Binder M."/>
            <person name="Bloem J."/>
            <person name="Labutti K."/>
            <person name="Salamov A."/>
            <person name="Andreopoulos B."/>
            <person name="Baker S."/>
            <person name="Barry K."/>
            <person name="Bills G."/>
            <person name="Bluhm B."/>
            <person name="Cannon C."/>
            <person name="Castanera R."/>
            <person name="Culley D."/>
            <person name="Daum C."/>
            <person name="Ezra D."/>
            <person name="Gonzalez J."/>
            <person name="Henrissat B."/>
            <person name="Kuo A."/>
            <person name="Liang C."/>
            <person name="Lipzen A."/>
            <person name="Lutzoni F."/>
            <person name="Magnuson J."/>
            <person name="Mondo S."/>
            <person name="Nolan M."/>
            <person name="Ohm R."/>
            <person name="Pangilinan J."/>
            <person name="Park H.-J."/>
            <person name="Ramirez L."/>
            <person name="Alfaro M."/>
            <person name="Sun H."/>
            <person name="Tritt A."/>
            <person name="Yoshinaga Y."/>
            <person name="Zwiers L.-H."/>
            <person name="Turgeon B."/>
            <person name="Goodwin S."/>
            <person name="Spatafora J."/>
            <person name="Crous P."/>
            <person name="Grigoriev I."/>
        </authorList>
    </citation>
    <scope>NUCLEOTIDE SEQUENCE</scope>
    <source>
        <strain evidence="7">CBS 115976</strain>
    </source>
</reference>